<evidence type="ECO:0000256" key="19">
    <source>
        <dbReference type="PROSITE-ProRule" id="PRU00169"/>
    </source>
</evidence>
<dbReference type="AlphaFoldDB" id="A0A7D5ZFC0"/>
<dbReference type="SMART" id="SM00073">
    <property type="entry name" value="HPT"/>
    <property type="match status" value="1"/>
</dbReference>
<dbReference type="PROSITE" id="PS50110">
    <property type="entry name" value="RESPONSE_REGULATORY"/>
    <property type="match status" value="1"/>
</dbReference>
<protein>
    <recommendedName>
        <fullName evidence="16">Sensory/regulatory protein RpfC</fullName>
        <ecNumber evidence="3">2.7.13.3</ecNumber>
    </recommendedName>
    <alternativeName>
        <fullName evidence="17">Virulence sensor protein BvgS</fullName>
    </alternativeName>
</protein>
<evidence type="ECO:0000256" key="11">
    <source>
        <dbReference type="ARBA" id="ARBA00022989"/>
    </source>
</evidence>
<dbReference type="SUPFAM" id="SSF55874">
    <property type="entry name" value="ATPase domain of HSP90 chaperone/DNA topoisomerase II/histidine kinase"/>
    <property type="match status" value="1"/>
</dbReference>
<evidence type="ECO:0000259" key="22">
    <source>
        <dbReference type="PROSITE" id="PS50110"/>
    </source>
</evidence>
<dbReference type="SUPFAM" id="SSF47384">
    <property type="entry name" value="Homodimeric domain of signal transducing histidine kinase"/>
    <property type="match status" value="1"/>
</dbReference>
<feature type="coiled-coil region" evidence="20">
    <location>
        <begin position="117"/>
        <end position="144"/>
    </location>
</feature>
<keyword evidence="11" id="KW-1133">Transmembrane helix</keyword>
<dbReference type="InterPro" id="IPR001789">
    <property type="entry name" value="Sig_transdc_resp-reg_receiver"/>
</dbReference>
<evidence type="ECO:0000256" key="7">
    <source>
        <dbReference type="ARBA" id="ARBA00022692"/>
    </source>
</evidence>
<dbReference type="CDD" id="cd17546">
    <property type="entry name" value="REC_hyHK_CKI1_RcsC-like"/>
    <property type="match status" value="1"/>
</dbReference>
<dbReference type="Pfam" id="PF00072">
    <property type="entry name" value="Response_reg"/>
    <property type="match status" value="1"/>
</dbReference>
<dbReference type="Gene3D" id="1.10.287.130">
    <property type="match status" value="1"/>
</dbReference>
<evidence type="ECO:0000256" key="17">
    <source>
        <dbReference type="ARBA" id="ARBA00070152"/>
    </source>
</evidence>
<accession>A0A7D5ZFC0</accession>
<evidence type="ECO:0000256" key="10">
    <source>
        <dbReference type="ARBA" id="ARBA00022840"/>
    </source>
</evidence>
<dbReference type="Pfam" id="PF02518">
    <property type="entry name" value="HATPase_c"/>
    <property type="match status" value="1"/>
</dbReference>
<dbReference type="PANTHER" id="PTHR45339">
    <property type="entry name" value="HYBRID SIGNAL TRANSDUCTION HISTIDINE KINASE J"/>
    <property type="match status" value="1"/>
</dbReference>
<feature type="domain" description="Histidine kinase" evidence="21">
    <location>
        <begin position="413"/>
        <end position="634"/>
    </location>
</feature>
<organism evidence="26 27">
    <name type="scientific">Chitinibacter fontanus</name>
    <dbReference type="NCBI Taxonomy" id="1737446"/>
    <lineage>
        <taxon>Bacteria</taxon>
        <taxon>Pseudomonadati</taxon>
        <taxon>Pseudomonadota</taxon>
        <taxon>Betaproteobacteria</taxon>
        <taxon>Neisseriales</taxon>
        <taxon>Chitinibacteraceae</taxon>
        <taxon>Chitinibacter</taxon>
    </lineage>
</organism>
<proteinExistence type="predicted"/>
<comment type="function">
    <text evidence="14">Member of the two-component regulatory system BvgS/BvgA. Phosphorylates BvgA via a four-step phosphorelay in response to environmental signals.</text>
</comment>
<dbReference type="InterPro" id="IPR036641">
    <property type="entry name" value="HPT_dom_sf"/>
</dbReference>
<feature type="domain" description="PAC" evidence="24">
    <location>
        <begin position="341"/>
        <end position="395"/>
    </location>
</feature>
<sequence length="995" mass="111646">MNRLLFRQLKRHFGWQDEAACEAALSAIELGRLDLLPPEKIRGFLTAVAEAYEQGERDLELRSRSLELSSTELTQANQDLRQEAIARQRVIDSLWDTTNVLLQDLGRPTLARDQTNLEQLSNLMLSLVQEKQQAEAAMLRKEAQFSTLVGNIPGVVFRCQLEYPWSMLFINQQIHAITGYTPEAFMGDAAEVHYGEFIQASDLPAVEQVINNALAGDGRYNIEYRIHHRDGAIRWVFERGQVVRSTEGHALYLDGIIFDITEQKHAAERLRQLSAAIEASPSPVVITNAQGLIEYINPKFESILGYQMDDVKQRRLDFFVAHPVDHARFQSLWAADVTPELDWHYDILHRHRRGHELWMSLSISPIYSEEQGMTHYVAVYEDIDVRKNAEAQLVAAKEAADQANQLKSDFLANMSHEIRTPMNAILGMTHLTLKTDLSSKQRDYLQKTSAAAESLLHILNDILDFSKIEANRLQIEITPFRLASVIEQVCALHQMKAEEKGLSLNVTLAADCPPAVIGDPLRLGQILNNLVGNAIKFTQKGSVNVHLERVAELDKQIRLHATVQDSGIGLNADQIKKLFKPFSQADGSTTRKFGGTGLGLSISKRLVELMGGDIWVESTPNIGSIFHFTLLLDKCHEAQLQAENDAHRDAKFLHGIRILLVEDNPLNQQVASELLSGVGASVILAQHGGEALGWLSIEPLPCDVILMDLQMPVLDGNETTRLLRSDPRLQSVPIIAMTAHAMSDERQRCLDAGMNDYVTKPIQPDILFATIAKWVGDKITTPEICHTPFGYFDESLFPVIEGVDTHDVVARLMGDVQLYEMLFRQFLHDYQAADQQFEQLLGSDWQAAERLAHSIKGVAGTLGMSQLAEVAAKLEQRLRLNPGDAGDLKLAFTSSLNQMLQAVAKVYPAQEPTPPEFAFNTPDVMALFDELEQLLQNYDGDAVDRYEQLQLQLKRWPDQKMLDRLGYAITSDFNFVHAQQYLQELKQAVWGASHG</sequence>
<dbReference type="InterPro" id="IPR005467">
    <property type="entry name" value="His_kinase_dom"/>
</dbReference>
<feature type="domain" description="PAS" evidence="23">
    <location>
        <begin position="269"/>
        <end position="331"/>
    </location>
</feature>
<evidence type="ECO:0000256" key="2">
    <source>
        <dbReference type="ARBA" id="ARBA00004651"/>
    </source>
</evidence>
<dbReference type="CDD" id="cd16922">
    <property type="entry name" value="HATPase_EvgS-ArcB-TorS-like"/>
    <property type="match status" value="1"/>
</dbReference>
<dbReference type="RefSeq" id="WP_180308574.1">
    <property type="nucleotide sequence ID" value="NZ_CP058952.1"/>
</dbReference>
<evidence type="ECO:0000256" key="12">
    <source>
        <dbReference type="ARBA" id="ARBA00023012"/>
    </source>
</evidence>
<evidence type="ECO:0000259" key="23">
    <source>
        <dbReference type="PROSITE" id="PS50112"/>
    </source>
</evidence>
<dbReference type="SMART" id="SM00388">
    <property type="entry name" value="HisKA"/>
    <property type="match status" value="1"/>
</dbReference>
<keyword evidence="9" id="KW-0418">Kinase</keyword>
<feature type="domain" description="HPt" evidence="25">
    <location>
        <begin position="814"/>
        <end position="903"/>
    </location>
</feature>
<dbReference type="SMART" id="SM00086">
    <property type="entry name" value="PAC"/>
    <property type="match status" value="2"/>
</dbReference>
<evidence type="ECO:0000259" key="25">
    <source>
        <dbReference type="PROSITE" id="PS50894"/>
    </source>
</evidence>
<dbReference type="GO" id="GO:0005524">
    <property type="term" value="F:ATP binding"/>
    <property type="evidence" value="ECO:0007669"/>
    <property type="project" value="UniProtKB-KW"/>
</dbReference>
<dbReference type="InterPro" id="IPR004358">
    <property type="entry name" value="Sig_transdc_His_kin-like_C"/>
</dbReference>
<keyword evidence="4" id="KW-1003">Cell membrane</keyword>
<dbReference type="InterPro" id="IPR036890">
    <property type="entry name" value="HATPase_C_sf"/>
</dbReference>
<keyword evidence="20" id="KW-0175">Coiled coil</keyword>
<dbReference type="FunFam" id="1.10.287.130:FF:000002">
    <property type="entry name" value="Two-component osmosensing histidine kinase"/>
    <property type="match status" value="1"/>
</dbReference>
<dbReference type="GO" id="GO:0005886">
    <property type="term" value="C:plasma membrane"/>
    <property type="evidence" value="ECO:0007669"/>
    <property type="project" value="UniProtKB-SubCell"/>
</dbReference>
<dbReference type="SMART" id="SM00448">
    <property type="entry name" value="REC"/>
    <property type="match status" value="1"/>
</dbReference>
<evidence type="ECO:0000256" key="15">
    <source>
        <dbReference type="ARBA" id="ARBA00064003"/>
    </source>
</evidence>
<evidence type="ECO:0000256" key="16">
    <source>
        <dbReference type="ARBA" id="ARBA00068150"/>
    </source>
</evidence>
<dbReference type="NCBIfam" id="TIGR00229">
    <property type="entry name" value="sensory_box"/>
    <property type="match status" value="2"/>
</dbReference>
<dbReference type="Pfam" id="PF01627">
    <property type="entry name" value="Hpt"/>
    <property type="match status" value="1"/>
</dbReference>
<evidence type="ECO:0000256" key="18">
    <source>
        <dbReference type="PROSITE-ProRule" id="PRU00110"/>
    </source>
</evidence>
<reference evidence="26 27" key="1">
    <citation type="journal article" date="2016" name="Int. J. Syst. Evol. Microbiol.">
        <title>Chitinibacter fontanus sp. nov., isolated from a spring.</title>
        <authorList>
            <person name="Sheu S.Y."/>
            <person name="Li Y.S."/>
            <person name="Young C.C."/>
            <person name="Chen W.M."/>
        </authorList>
    </citation>
    <scope>NUCLEOTIDE SEQUENCE [LARGE SCALE GENOMIC DNA]</scope>
    <source>
        <strain evidence="26 27">STM-7</strain>
    </source>
</reference>
<dbReference type="CDD" id="cd00082">
    <property type="entry name" value="HisKA"/>
    <property type="match status" value="1"/>
</dbReference>
<dbReference type="PROSITE" id="PS50112">
    <property type="entry name" value="PAS"/>
    <property type="match status" value="2"/>
</dbReference>
<dbReference type="PANTHER" id="PTHR45339:SF1">
    <property type="entry name" value="HYBRID SIGNAL TRANSDUCTION HISTIDINE KINASE J"/>
    <property type="match status" value="1"/>
</dbReference>
<dbReference type="InterPro" id="IPR036097">
    <property type="entry name" value="HisK_dim/P_sf"/>
</dbReference>
<keyword evidence="12" id="KW-0902">Two-component regulatory system</keyword>
<dbReference type="InterPro" id="IPR035965">
    <property type="entry name" value="PAS-like_dom_sf"/>
</dbReference>
<dbReference type="InterPro" id="IPR000700">
    <property type="entry name" value="PAS-assoc_C"/>
</dbReference>
<dbReference type="Gene3D" id="1.20.120.160">
    <property type="entry name" value="HPT domain"/>
    <property type="match status" value="1"/>
</dbReference>
<keyword evidence="27" id="KW-1185">Reference proteome</keyword>
<dbReference type="Pfam" id="PF13426">
    <property type="entry name" value="PAS_9"/>
    <property type="match status" value="1"/>
</dbReference>
<gene>
    <name evidence="26" type="ORF">HZU75_07870</name>
</gene>
<dbReference type="EMBL" id="CP058952">
    <property type="protein sequence ID" value="QLI81448.1"/>
    <property type="molecule type" value="Genomic_DNA"/>
</dbReference>
<evidence type="ECO:0000256" key="3">
    <source>
        <dbReference type="ARBA" id="ARBA00012438"/>
    </source>
</evidence>
<keyword evidence="13" id="KW-0472">Membrane</keyword>
<evidence type="ECO:0000256" key="4">
    <source>
        <dbReference type="ARBA" id="ARBA00022475"/>
    </source>
</evidence>
<dbReference type="InterPro" id="IPR003661">
    <property type="entry name" value="HisK_dim/P_dom"/>
</dbReference>
<keyword evidence="10" id="KW-0067">ATP-binding</keyword>
<dbReference type="Proteomes" id="UP000510822">
    <property type="component" value="Chromosome"/>
</dbReference>
<comment type="subunit">
    <text evidence="15">At low DSF concentrations, interacts with RpfF.</text>
</comment>
<dbReference type="EC" id="2.7.13.3" evidence="3"/>
<evidence type="ECO:0000256" key="9">
    <source>
        <dbReference type="ARBA" id="ARBA00022777"/>
    </source>
</evidence>
<dbReference type="InterPro" id="IPR011006">
    <property type="entry name" value="CheY-like_superfamily"/>
</dbReference>
<keyword evidence="6" id="KW-0808">Transferase</keyword>
<comment type="catalytic activity">
    <reaction evidence="1">
        <text>ATP + protein L-histidine = ADP + protein N-phospho-L-histidine.</text>
        <dbReference type="EC" id="2.7.13.3"/>
    </reaction>
</comment>
<dbReference type="GO" id="GO:0000155">
    <property type="term" value="F:phosphorelay sensor kinase activity"/>
    <property type="evidence" value="ECO:0007669"/>
    <property type="project" value="InterPro"/>
</dbReference>
<dbReference type="SUPFAM" id="SSF55785">
    <property type="entry name" value="PYP-like sensor domain (PAS domain)"/>
    <property type="match status" value="2"/>
</dbReference>
<dbReference type="KEGG" id="cfon:HZU75_07870"/>
<feature type="domain" description="PAS" evidence="23">
    <location>
        <begin position="141"/>
        <end position="217"/>
    </location>
</feature>
<dbReference type="PROSITE" id="PS50894">
    <property type="entry name" value="HPT"/>
    <property type="match status" value="1"/>
</dbReference>
<dbReference type="Pfam" id="PF00512">
    <property type="entry name" value="HisKA"/>
    <property type="match status" value="1"/>
</dbReference>
<name>A0A7D5ZFC0_9NEIS</name>
<evidence type="ECO:0000259" key="21">
    <source>
        <dbReference type="PROSITE" id="PS50109"/>
    </source>
</evidence>
<evidence type="ECO:0000313" key="27">
    <source>
        <dbReference type="Proteomes" id="UP000510822"/>
    </source>
</evidence>
<evidence type="ECO:0000256" key="1">
    <source>
        <dbReference type="ARBA" id="ARBA00000085"/>
    </source>
</evidence>
<dbReference type="InterPro" id="IPR008207">
    <property type="entry name" value="Sig_transdc_His_kin_Hpt_dom"/>
</dbReference>
<feature type="modified residue" description="Phosphohistidine" evidence="18">
    <location>
        <position position="853"/>
    </location>
</feature>
<dbReference type="SMART" id="SM00387">
    <property type="entry name" value="HATPase_c"/>
    <property type="match status" value="1"/>
</dbReference>
<dbReference type="CDD" id="cd00130">
    <property type="entry name" value="PAS"/>
    <property type="match status" value="2"/>
</dbReference>
<dbReference type="PROSITE" id="PS50113">
    <property type="entry name" value="PAC"/>
    <property type="match status" value="2"/>
</dbReference>
<feature type="domain" description="PAC" evidence="24">
    <location>
        <begin position="220"/>
        <end position="272"/>
    </location>
</feature>
<keyword evidence="7" id="KW-0812">Transmembrane</keyword>
<evidence type="ECO:0000256" key="8">
    <source>
        <dbReference type="ARBA" id="ARBA00022741"/>
    </source>
</evidence>
<dbReference type="SUPFAM" id="SSF47226">
    <property type="entry name" value="Histidine-containing phosphotransfer domain, HPT domain"/>
    <property type="match status" value="1"/>
</dbReference>
<feature type="modified residue" description="4-aspartylphosphate" evidence="19">
    <location>
        <position position="708"/>
    </location>
</feature>
<dbReference type="FunFam" id="3.30.565.10:FF:000010">
    <property type="entry name" value="Sensor histidine kinase RcsC"/>
    <property type="match status" value="1"/>
</dbReference>
<keyword evidence="8" id="KW-0547">Nucleotide-binding</keyword>
<dbReference type="SUPFAM" id="SSF52172">
    <property type="entry name" value="CheY-like"/>
    <property type="match status" value="1"/>
</dbReference>
<dbReference type="SMART" id="SM00091">
    <property type="entry name" value="PAS"/>
    <property type="match status" value="2"/>
</dbReference>
<dbReference type="Gene3D" id="3.30.450.20">
    <property type="entry name" value="PAS domain"/>
    <property type="match status" value="2"/>
</dbReference>
<evidence type="ECO:0000256" key="6">
    <source>
        <dbReference type="ARBA" id="ARBA00022679"/>
    </source>
</evidence>
<dbReference type="InterPro" id="IPR001610">
    <property type="entry name" value="PAC"/>
</dbReference>
<evidence type="ECO:0000313" key="26">
    <source>
        <dbReference type="EMBL" id="QLI81448.1"/>
    </source>
</evidence>
<evidence type="ECO:0000256" key="5">
    <source>
        <dbReference type="ARBA" id="ARBA00022553"/>
    </source>
</evidence>
<dbReference type="PRINTS" id="PR00344">
    <property type="entry name" value="BCTRLSENSOR"/>
</dbReference>
<dbReference type="CDD" id="cd00088">
    <property type="entry name" value="HPT"/>
    <property type="match status" value="1"/>
</dbReference>
<feature type="domain" description="Response regulatory" evidence="22">
    <location>
        <begin position="657"/>
        <end position="775"/>
    </location>
</feature>
<dbReference type="InterPro" id="IPR000014">
    <property type="entry name" value="PAS"/>
</dbReference>
<comment type="subcellular location">
    <subcellularLocation>
        <location evidence="2">Cell membrane</location>
        <topology evidence="2">Multi-pass membrane protein</topology>
    </subcellularLocation>
</comment>
<dbReference type="InterPro" id="IPR013655">
    <property type="entry name" value="PAS_fold_3"/>
</dbReference>
<dbReference type="InterPro" id="IPR003594">
    <property type="entry name" value="HATPase_dom"/>
</dbReference>
<evidence type="ECO:0000259" key="24">
    <source>
        <dbReference type="PROSITE" id="PS50113"/>
    </source>
</evidence>
<dbReference type="Gene3D" id="3.30.565.10">
    <property type="entry name" value="Histidine kinase-like ATPase, C-terminal domain"/>
    <property type="match status" value="1"/>
</dbReference>
<dbReference type="PROSITE" id="PS50109">
    <property type="entry name" value="HIS_KIN"/>
    <property type="match status" value="1"/>
</dbReference>
<dbReference type="Pfam" id="PF08447">
    <property type="entry name" value="PAS_3"/>
    <property type="match status" value="1"/>
</dbReference>
<evidence type="ECO:0000256" key="20">
    <source>
        <dbReference type="SAM" id="Coils"/>
    </source>
</evidence>
<keyword evidence="5 19" id="KW-0597">Phosphoprotein</keyword>
<evidence type="ECO:0000256" key="13">
    <source>
        <dbReference type="ARBA" id="ARBA00023136"/>
    </source>
</evidence>
<dbReference type="Gene3D" id="3.40.50.2300">
    <property type="match status" value="1"/>
</dbReference>
<evidence type="ECO:0000256" key="14">
    <source>
        <dbReference type="ARBA" id="ARBA00058004"/>
    </source>
</evidence>